<dbReference type="PANTHER" id="PTHR36848">
    <property type="entry name" value="DNA-BINDING PROTEIN (PUTATIVE SECRETED PROTEIN)-RELATED"/>
    <property type="match status" value="1"/>
</dbReference>
<dbReference type="EMBL" id="JAOQIO010000007">
    <property type="protein sequence ID" value="MCU6791448.1"/>
    <property type="molecule type" value="Genomic_DNA"/>
</dbReference>
<dbReference type="PANTHER" id="PTHR36848:SF2">
    <property type="entry name" value="SECRETED PROTEIN"/>
    <property type="match status" value="1"/>
</dbReference>
<keyword evidence="2" id="KW-1185">Reference proteome</keyword>
<keyword evidence="1" id="KW-0378">Hydrolase</keyword>
<sequence>MFDMQRFKQPAAADRIHPFWFWNGEMEDGQIQYQIDEMADKGLGGVFICARQGLKIPYLSEAWFQKVRVAVEAAEKRGLNVWLYDEYPYPSGIAGGEVTLEHPEAKHYTLTHTTQRALGGEHLSLELPWARIVYAKAVPITADGRRNWNEAIPIRDSIGNFQADSIFQKTGLTAYNQKRFFTYRTIQKLDWTAPDGEWEVVIAQEKEIEDFKYYGTFVDPCNREAMATFIRLTHEKYAKYLGEFFGTTIKGMFTDEIGLLGSIPWSPQLAGFFLERNGYDLLEHLHALLDPEAEGAAKIRYDYYQAVHLLLRESYHKQVHDWCEQHGLEYVAEVPSVRHTTQLFSHVPAGDTAHEKLGRSLEWILNHRAFEFRSSAKMVSSLARQLGRERNLIECFHSVGWSMTLQDARWMIDRMAAQGTNFFNFHAFFYTVDGLTQHDAPPSQFLQNPYWAHFRKLGDYTGRISYVMSSGEAVISTAVLEPITSLWARMGNPFHGFSHGGTDTVEEQRLSSLRAWWVRILYQLSLEGRDFDHLDPELLATAEVSNGTIKLGNARYSTLVLPPLTNLESGAWKSIQTFLQQGGKVISMGQLPYEAIDSLTSDLSEITAAFGLTGGVKASFWELNSKGSSESDASSYQEHDSIDGELQDWYKGEHNAYHLPFKASADEQQVLKPFTELLDKLEPMVVRLQPACGEWGLMLQTRLVEENKALVFISNQESIQRQVELQIEPHLWGEQTITAESYSLEFRELSLDTGEAVDLQGKYAQVGTSWGLPLSIAPFASRLIEVVRTSHGNANLSQQQSDPGKPWAWTLDASADWNMRAQQANVLRLDTFRLTLSDAAASADGFSAVGADVGVKTFIDQCADLAETSALPVMMQQTFGTPMEVSLAYPLQARYSVEFVVKQLPEQVEMLMDDSAIAGSAVIRINGHVLDIHNFKAVFVYDHMNRSQEITSLLQEGINLLTVDIEIGQDSDGIVDALYVTGPFEVDFDETNRAVLSGPEVHKLPLQAGPYDGYPYYAGVFSFTQHVEVTPSTDAASFELTFEGWDPHFHDCAEVLVNGTSLGVCTWSPYLWEGPATLLREAGNHVEVKVTNTLIGLLEGKYFDYEEHAVKLISQRKG</sequence>
<name>A0ABT2U9X3_9BACL</name>
<organism evidence="1 2">
    <name type="scientific">Paenibacillus baimaensis</name>
    <dbReference type="NCBI Taxonomy" id="2982185"/>
    <lineage>
        <taxon>Bacteria</taxon>
        <taxon>Bacillati</taxon>
        <taxon>Bacillota</taxon>
        <taxon>Bacilli</taxon>
        <taxon>Bacillales</taxon>
        <taxon>Paenibacillaceae</taxon>
        <taxon>Paenibacillus</taxon>
    </lineage>
</organism>
<gene>
    <name evidence="1" type="ORF">OB236_04810</name>
</gene>
<comment type="caution">
    <text evidence="1">The sequence shown here is derived from an EMBL/GenBank/DDBJ whole genome shotgun (WGS) entry which is preliminary data.</text>
</comment>
<dbReference type="InterPro" id="IPR053161">
    <property type="entry name" value="Ulvan_degrading_GH"/>
</dbReference>
<evidence type="ECO:0000313" key="2">
    <source>
        <dbReference type="Proteomes" id="UP001652445"/>
    </source>
</evidence>
<dbReference type="RefSeq" id="WP_262682998.1">
    <property type="nucleotide sequence ID" value="NZ_JAOQIO010000007.1"/>
</dbReference>
<dbReference type="GO" id="GO:0016787">
    <property type="term" value="F:hydrolase activity"/>
    <property type="evidence" value="ECO:0007669"/>
    <property type="project" value="UniProtKB-KW"/>
</dbReference>
<evidence type="ECO:0000313" key="1">
    <source>
        <dbReference type="EMBL" id="MCU6791448.1"/>
    </source>
</evidence>
<protein>
    <submittedName>
        <fullName evidence="1">Glycosyl hydrolase</fullName>
    </submittedName>
</protein>
<reference evidence="1 2" key="1">
    <citation type="submission" date="2022-09" db="EMBL/GenBank/DDBJ databases">
        <authorList>
            <person name="Han X.L."/>
            <person name="Wang Q."/>
            <person name="Lu T."/>
        </authorList>
    </citation>
    <scope>NUCLEOTIDE SEQUENCE [LARGE SCALE GENOMIC DNA]</scope>
    <source>
        <strain evidence="1 2">WQ 127069</strain>
    </source>
</reference>
<proteinExistence type="predicted"/>
<dbReference type="Pfam" id="PF17132">
    <property type="entry name" value="Glyco_hydro_106"/>
    <property type="match status" value="1"/>
</dbReference>
<accession>A0ABT2U9X3</accession>
<dbReference type="Proteomes" id="UP001652445">
    <property type="component" value="Unassembled WGS sequence"/>
</dbReference>